<evidence type="ECO:0000313" key="2">
    <source>
        <dbReference type="Proteomes" id="UP000282876"/>
    </source>
</evidence>
<dbReference type="Proteomes" id="UP000282876">
    <property type="component" value="Unassembled WGS sequence"/>
</dbReference>
<comment type="caution">
    <text evidence="1">The sequence shown here is derived from an EMBL/GenBank/DDBJ whole genome shotgun (WGS) entry which is preliminary data.</text>
</comment>
<proteinExistence type="predicted"/>
<keyword evidence="2" id="KW-1185">Reference proteome</keyword>
<dbReference type="EMBL" id="RCSS01000234">
    <property type="protein sequence ID" value="RVD92391.1"/>
    <property type="molecule type" value="Genomic_DNA"/>
</dbReference>
<gene>
    <name evidence="1" type="ORF">TUBRATIS_11150</name>
</gene>
<organism evidence="1 2">
    <name type="scientific">Tubulinosema ratisbonensis</name>
    <dbReference type="NCBI Taxonomy" id="291195"/>
    <lineage>
        <taxon>Eukaryota</taxon>
        <taxon>Fungi</taxon>
        <taxon>Fungi incertae sedis</taxon>
        <taxon>Microsporidia</taxon>
        <taxon>Tubulinosematoidea</taxon>
        <taxon>Tubulinosematidae</taxon>
        <taxon>Tubulinosema</taxon>
    </lineage>
</organism>
<protein>
    <submittedName>
        <fullName evidence="1">Uncharacterized protein</fullName>
    </submittedName>
</protein>
<dbReference type="AlphaFoldDB" id="A0A437AMG5"/>
<accession>A0A437AMG5</accession>
<dbReference type="VEuPathDB" id="MicrosporidiaDB:TUBRATIS_11150"/>
<name>A0A437AMG5_9MICR</name>
<sequence length="460" mass="55025">MDFIYYIIQIFAVINLGFSAIETNNSSDSNKNMIYTIQAFKTCERTIESFRNFINIFYPVLCMTDKEIQKKFQMLQNFLESTSRLTFGYPLKYGYIEIHVKEAFNTTLKDYLFDIKEIFAYFDAKSKFKGYKWNTFVPEDKPLPLIFETFFDFLWNKNKIDVILFMDDLDLDLKIQVLAKNFQNIISNEKLNSKKFIECRSLTFLSFIYNYEYLNLSLDQLYIILRYHWYLLLSDPGYEIVKILFPEIICLIKQAITIEKEHSTKKIHFILGLITLRVQSNLHAIKREIHDMHISNIFSITQSKFLNNFIFKTRLYVTIMILSTVFNNLFKKYYVFLTFLSYIRLSCPSIFESLPYDEIICANVSLEESIKIYNLLFFEIELYKNSESVNFSKLVLKPDFFDQLRENNNPIILFFGRNNIFCDEEIKFVFRNIREFRDMLCESTFNALLSFFANQNTEMF</sequence>
<evidence type="ECO:0000313" key="1">
    <source>
        <dbReference type="EMBL" id="RVD92391.1"/>
    </source>
</evidence>
<reference evidence="1 2" key="1">
    <citation type="submission" date="2018-10" db="EMBL/GenBank/DDBJ databases">
        <title>Draft genome sequence of the microsporidian Tubulinosema ratisbonensis.</title>
        <authorList>
            <person name="Polonais V."/>
            <person name="Peyretaillade E."/>
            <person name="Niehus S."/>
            <person name="Wawrzyniak I."/>
            <person name="Franchet A."/>
            <person name="Gaspin C."/>
            <person name="Reichstadt M."/>
            <person name="Belser C."/>
            <person name="Labadie K."/>
            <person name="Delbac F."/>
            <person name="Ferrandon D."/>
        </authorList>
    </citation>
    <scope>NUCLEOTIDE SEQUENCE [LARGE SCALE GENOMIC DNA]</scope>
    <source>
        <strain evidence="1 2">Franzen</strain>
    </source>
</reference>